<protein>
    <submittedName>
        <fullName evidence="1">Uncharacterized protein</fullName>
    </submittedName>
</protein>
<gene>
    <name evidence="1" type="ORF">L6452_06351</name>
</gene>
<organism evidence="1 2">
    <name type="scientific">Arctium lappa</name>
    <name type="common">Greater burdock</name>
    <name type="synonym">Lappa major</name>
    <dbReference type="NCBI Taxonomy" id="4217"/>
    <lineage>
        <taxon>Eukaryota</taxon>
        <taxon>Viridiplantae</taxon>
        <taxon>Streptophyta</taxon>
        <taxon>Embryophyta</taxon>
        <taxon>Tracheophyta</taxon>
        <taxon>Spermatophyta</taxon>
        <taxon>Magnoliopsida</taxon>
        <taxon>eudicotyledons</taxon>
        <taxon>Gunneridae</taxon>
        <taxon>Pentapetalae</taxon>
        <taxon>asterids</taxon>
        <taxon>campanulids</taxon>
        <taxon>Asterales</taxon>
        <taxon>Asteraceae</taxon>
        <taxon>Carduoideae</taxon>
        <taxon>Cardueae</taxon>
        <taxon>Arctiinae</taxon>
        <taxon>Arctium</taxon>
    </lineage>
</organism>
<dbReference type="Proteomes" id="UP001055879">
    <property type="component" value="Linkage Group LG02"/>
</dbReference>
<accession>A0ACB9EIM8</accession>
<comment type="caution">
    <text evidence="1">The sequence shown here is derived from an EMBL/GenBank/DDBJ whole genome shotgun (WGS) entry which is preliminary data.</text>
</comment>
<proteinExistence type="predicted"/>
<sequence>MFILVCVSFIVIFLEFDLNFAATTTSPAIPDRYVSKPYQFFTDVEKARYKLDDEALIYLTMAIPNDIYNRVDSRESAKELWDELEKQFQGSKKSIQTKLNQSINAYEGFHAKEGETLLETYNRFNVILNDLRRNGMNKSESEINY</sequence>
<keyword evidence="2" id="KW-1185">Reference proteome</keyword>
<reference evidence="2" key="1">
    <citation type="journal article" date="2022" name="Mol. Ecol. Resour.">
        <title>The genomes of chicory, endive, great burdock and yacon provide insights into Asteraceae palaeo-polyploidization history and plant inulin production.</title>
        <authorList>
            <person name="Fan W."/>
            <person name="Wang S."/>
            <person name="Wang H."/>
            <person name="Wang A."/>
            <person name="Jiang F."/>
            <person name="Liu H."/>
            <person name="Zhao H."/>
            <person name="Xu D."/>
            <person name="Zhang Y."/>
        </authorList>
    </citation>
    <scope>NUCLEOTIDE SEQUENCE [LARGE SCALE GENOMIC DNA]</scope>
    <source>
        <strain evidence="2">cv. Niubang</strain>
    </source>
</reference>
<evidence type="ECO:0000313" key="1">
    <source>
        <dbReference type="EMBL" id="KAI3758779.1"/>
    </source>
</evidence>
<dbReference type="EMBL" id="CM042048">
    <property type="protein sequence ID" value="KAI3758779.1"/>
    <property type="molecule type" value="Genomic_DNA"/>
</dbReference>
<name>A0ACB9EIM8_ARCLA</name>
<reference evidence="1 2" key="2">
    <citation type="journal article" date="2022" name="Mol. Ecol. Resour.">
        <title>The genomes of chicory, endive, great burdock and yacon provide insights into Asteraceae paleo-polyploidization history and plant inulin production.</title>
        <authorList>
            <person name="Fan W."/>
            <person name="Wang S."/>
            <person name="Wang H."/>
            <person name="Wang A."/>
            <person name="Jiang F."/>
            <person name="Liu H."/>
            <person name="Zhao H."/>
            <person name="Xu D."/>
            <person name="Zhang Y."/>
        </authorList>
    </citation>
    <scope>NUCLEOTIDE SEQUENCE [LARGE SCALE GENOMIC DNA]</scope>
    <source>
        <strain evidence="2">cv. Niubang</strain>
    </source>
</reference>
<evidence type="ECO:0000313" key="2">
    <source>
        <dbReference type="Proteomes" id="UP001055879"/>
    </source>
</evidence>